<name>A0A9N9NLC9_FUNMO</name>
<feature type="non-terminal residue" evidence="1">
    <location>
        <position position="123"/>
    </location>
</feature>
<dbReference type="AlphaFoldDB" id="A0A9N9NLC9"/>
<keyword evidence="2" id="KW-1185">Reference proteome</keyword>
<dbReference type="EMBL" id="CAJVPP010022027">
    <property type="protein sequence ID" value="CAG8744164.1"/>
    <property type="molecule type" value="Genomic_DNA"/>
</dbReference>
<accession>A0A9N9NLC9</accession>
<reference evidence="1" key="1">
    <citation type="submission" date="2021-06" db="EMBL/GenBank/DDBJ databases">
        <authorList>
            <person name="Kallberg Y."/>
            <person name="Tangrot J."/>
            <person name="Rosling A."/>
        </authorList>
    </citation>
    <scope>NUCLEOTIDE SEQUENCE</scope>
    <source>
        <strain evidence="1">87-6 pot B 2015</strain>
    </source>
</reference>
<proteinExistence type="predicted"/>
<evidence type="ECO:0000313" key="1">
    <source>
        <dbReference type="EMBL" id="CAG8744164.1"/>
    </source>
</evidence>
<feature type="non-terminal residue" evidence="1">
    <location>
        <position position="1"/>
    </location>
</feature>
<evidence type="ECO:0000313" key="2">
    <source>
        <dbReference type="Proteomes" id="UP000789375"/>
    </source>
</evidence>
<gene>
    <name evidence="1" type="ORF">FMOSSE_LOCUS16314</name>
</gene>
<comment type="caution">
    <text evidence="1">The sequence shown here is derived from an EMBL/GenBank/DDBJ whole genome shotgun (WGS) entry which is preliminary data.</text>
</comment>
<dbReference type="Proteomes" id="UP000789375">
    <property type="component" value="Unassembled WGS sequence"/>
</dbReference>
<protein>
    <submittedName>
        <fullName evidence="1">12490_t:CDS:1</fullName>
    </submittedName>
</protein>
<organism evidence="1 2">
    <name type="scientific">Funneliformis mosseae</name>
    <name type="common">Endomycorrhizal fungus</name>
    <name type="synonym">Glomus mosseae</name>
    <dbReference type="NCBI Taxonomy" id="27381"/>
    <lineage>
        <taxon>Eukaryota</taxon>
        <taxon>Fungi</taxon>
        <taxon>Fungi incertae sedis</taxon>
        <taxon>Mucoromycota</taxon>
        <taxon>Glomeromycotina</taxon>
        <taxon>Glomeromycetes</taxon>
        <taxon>Glomerales</taxon>
        <taxon>Glomeraceae</taxon>
        <taxon>Funneliformis</taxon>
    </lineage>
</organism>
<sequence length="123" mass="13915">GSIAKKSSSGYCARYICSECFQQQSKHLYERLGKGQKIVSCTECGKHCDDTSDALKYIRRWVISVAESGNNKLQERLLSLIIPTLAVFNNKTIEENLSEMEAEKLPSKLLVRTALRMRKVESN</sequence>